<dbReference type="Proteomes" id="UP000467385">
    <property type="component" value="Chromosome"/>
</dbReference>
<evidence type="ECO:0008006" key="5">
    <source>
        <dbReference type="Google" id="ProtNLM"/>
    </source>
</evidence>
<dbReference type="RefSeq" id="WP_085233880.1">
    <property type="nucleotide sequence ID" value="NZ_AP022613.1"/>
</dbReference>
<feature type="region of interest" description="Disordered" evidence="1">
    <location>
        <begin position="1"/>
        <end position="32"/>
    </location>
</feature>
<gene>
    <name evidence="3" type="ORF">MCNS_53870</name>
</gene>
<name>A0A7I7YMJ6_9MYCO</name>
<accession>A0A7I7YMJ6</accession>
<keyword evidence="2" id="KW-0472">Membrane</keyword>
<evidence type="ECO:0000313" key="4">
    <source>
        <dbReference type="Proteomes" id="UP000467385"/>
    </source>
</evidence>
<keyword evidence="4" id="KW-1185">Reference proteome</keyword>
<evidence type="ECO:0000313" key="3">
    <source>
        <dbReference type="EMBL" id="BBZ42324.1"/>
    </source>
</evidence>
<dbReference type="AlphaFoldDB" id="A0A7I7YMJ6"/>
<reference evidence="3 4" key="1">
    <citation type="journal article" date="2019" name="Emerg. Microbes Infect.">
        <title>Comprehensive subspecies identification of 175 nontuberculous mycobacteria species based on 7547 genomic profiles.</title>
        <authorList>
            <person name="Matsumoto Y."/>
            <person name="Kinjo T."/>
            <person name="Motooka D."/>
            <person name="Nabeya D."/>
            <person name="Jung N."/>
            <person name="Uechi K."/>
            <person name="Horii T."/>
            <person name="Iida T."/>
            <person name="Fujita J."/>
            <person name="Nakamura S."/>
        </authorList>
    </citation>
    <scope>NUCLEOTIDE SEQUENCE [LARGE SCALE GENOMIC DNA]</scope>
    <source>
        <strain evidence="3 4">JCM 14738</strain>
    </source>
</reference>
<keyword evidence="2" id="KW-1133">Transmembrane helix</keyword>
<evidence type="ECO:0000256" key="2">
    <source>
        <dbReference type="SAM" id="Phobius"/>
    </source>
</evidence>
<proteinExistence type="predicted"/>
<keyword evidence="2" id="KW-0812">Transmembrane</keyword>
<organism evidence="3 4">
    <name type="scientific">Mycobacterium conspicuum</name>
    <dbReference type="NCBI Taxonomy" id="44010"/>
    <lineage>
        <taxon>Bacteria</taxon>
        <taxon>Bacillati</taxon>
        <taxon>Actinomycetota</taxon>
        <taxon>Actinomycetes</taxon>
        <taxon>Mycobacteriales</taxon>
        <taxon>Mycobacteriaceae</taxon>
        <taxon>Mycobacterium</taxon>
    </lineage>
</organism>
<protein>
    <recommendedName>
        <fullName evidence="5">Alanine and proline rich membrane protein</fullName>
    </recommendedName>
</protein>
<dbReference type="EMBL" id="AP022613">
    <property type="protein sequence ID" value="BBZ42324.1"/>
    <property type="molecule type" value="Genomic_DNA"/>
</dbReference>
<sequence length="179" mass="18476">MVGDQPLGFGNSSTNRPPEAGRPAQLHSQPRPRTWPAVALATIALVVGVAALVVALARSTHAGTPAATITPAYTPAENTAAQRQLCDTYTLAARAVQVETNGTDKALARISLTNAAAMLDNAAANPALDAPHRDATHVLANAYRTTTALSSAGTDDQWRASLDDIIAKDAVMKRLCGGG</sequence>
<evidence type="ECO:0000256" key="1">
    <source>
        <dbReference type="SAM" id="MobiDB-lite"/>
    </source>
</evidence>
<feature type="transmembrane region" description="Helical" evidence="2">
    <location>
        <begin position="35"/>
        <end position="57"/>
    </location>
</feature>